<dbReference type="AlphaFoldDB" id="D9Q176"/>
<comment type="subunit">
    <text evidence="3">Homodimer.</text>
</comment>
<reference evidence="4 5" key="1">
    <citation type="journal article" date="2010" name="Appl. Environ. Microbiol.">
        <title>The genome sequence of the crenarchaeon Acidilobus saccharovorans supports a new order, Acidilobales, and suggests an important ecological role in terrestrial acidic hot springs.</title>
        <authorList>
            <person name="Mardanov A.V."/>
            <person name="Svetlitchnyi V.A."/>
            <person name="Beletsky A.V."/>
            <person name="Prokofeva M.I."/>
            <person name="Bonch-Osmolovskaya E.A."/>
            <person name="Ravin N.V."/>
            <person name="Skryabin K.G."/>
        </authorList>
    </citation>
    <scope>NUCLEOTIDE SEQUENCE [LARGE SCALE GENOMIC DNA]</scope>
    <source>
        <strain evidence="5">DSM 16705 / JCM 18335 / VKM B-2471 / 345-15</strain>
    </source>
</reference>
<dbReference type="SUPFAM" id="SSF51182">
    <property type="entry name" value="RmlC-like cupins"/>
    <property type="match status" value="1"/>
</dbReference>
<dbReference type="HOGENOM" id="CLU_090940_1_1_2"/>
<comment type="catalytic activity">
    <reaction evidence="3">
        <text>dTDP-4-dehydro-6-deoxy-alpha-D-glucose = dTDP-4-dehydro-beta-L-rhamnose</text>
        <dbReference type="Rhea" id="RHEA:16969"/>
        <dbReference type="ChEBI" id="CHEBI:57649"/>
        <dbReference type="ChEBI" id="CHEBI:62830"/>
        <dbReference type="EC" id="5.1.3.13"/>
    </reaction>
</comment>
<dbReference type="RefSeq" id="WP_013266576.1">
    <property type="nucleotide sequence ID" value="NC_014374.1"/>
</dbReference>
<dbReference type="Gene3D" id="2.60.120.10">
    <property type="entry name" value="Jelly Rolls"/>
    <property type="match status" value="1"/>
</dbReference>
<evidence type="ECO:0000256" key="3">
    <source>
        <dbReference type="RuleBase" id="RU364069"/>
    </source>
</evidence>
<name>D9Q176_ACIS3</name>
<dbReference type="PANTHER" id="PTHR21047">
    <property type="entry name" value="DTDP-6-DEOXY-D-GLUCOSE-3,5 EPIMERASE"/>
    <property type="match status" value="1"/>
</dbReference>
<dbReference type="FunCoup" id="D9Q176">
    <property type="interactions" value="12"/>
</dbReference>
<protein>
    <recommendedName>
        <fullName evidence="3">dTDP-4-dehydrorhamnose 3,5-epimerase</fullName>
        <ecNumber evidence="3">5.1.3.13</ecNumber>
    </recommendedName>
    <alternativeName>
        <fullName evidence="3">Thymidine diphospho-4-keto-rhamnose 3,5-epimerase</fullName>
    </alternativeName>
</protein>
<dbReference type="eggNOG" id="arCOG04188">
    <property type="taxonomic scope" value="Archaea"/>
</dbReference>
<sequence length="185" mass="21082">MPFEFERLDIPDVVLVKPKVFRDQRGYFMETFVAKAFEQAGVKFNVVQENQSYSRRGVIRGLHYQRGQWAQAKIVRAVKGEIYDVAVDIRPWSPTFGKHVAVRLSEDNGYALYIPRGFAHGFQVLSEYAIVVYLVDNDYAPQAEGGIRWDDSDIAISWPISGPVLSEKDARWPTLREALQGGFIP</sequence>
<feature type="active site" description="Proton donor" evidence="1">
    <location>
        <position position="133"/>
    </location>
</feature>
<dbReference type="GO" id="GO:0005829">
    <property type="term" value="C:cytosol"/>
    <property type="evidence" value="ECO:0007669"/>
    <property type="project" value="TreeGrafter"/>
</dbReference>
<dbReference type="PANTHER" id="PTHR21047:SF2">
    <property type="entry name" value="THYMIDINE DIPHOSPHO-4-KETO-RHAMNOSE 3,5-EPIMERASE"/>
    <property type="match status" value="1"/>
</dbReference>
<comment type="function">
    <text evidence="3">Catalyzes the epimerization of the C3' and C5'positions of dTDP-6-deoxy-D-xylo-4-hexulose, forming dTDP-6-deoxy-L-lyxo-4-hexulose.</text>
</comment>
<dbReference type="InterPro" id="IPR011051">
    <property type="entry name" value="RmlC_Cupin_sf"/>
</dbReference>
<dbReference type="OrthoDB" id="2990at2157"/>
<proteinExistence type="inferred from homology"/>
<dbReference type="GO" id="GO:0000271">
    <property type="term" value="P:polysaccharide biosynthetic process"/>
    <property type="evidence" value="ECO:0007669"/>
    <property type="project" value="TreeGrafter"/>
</dbReference>
<dbReference type="GO" id="GO:0008830">
    <property type="term" value="F:dTDP-4-dehydrorhamnose 3,5-epimerase activity"/>
    <property type="evidence" value="ECO:0007669"/>
    <property type="project" value="UniProtKB-UniRule"/>
</dbReference>
<dbReference type="CDD" id="cd00438">
    <property type="entry name" value="cupin_RmlC"/>
    <property type="match status" value="1"/>
</dbReference>
<gene>
    <name evidence="4" type="ordered locus">ASAC_0658</name>
</gene>
<organism evidence="4 5">
    <name type="scientific">Acidilobus saccharovorans (strain DSM 16705 / JCM 18335 / VKM B-2471 / 345-15)</name>
    <dbReference type="NCBI Taxonomy" id="666510"/>
    <lineage>
        <taxon>Archaea</taxon>
        <taxon>Thermoproteota</taxon>
        <taxon>Thermoprotei</taxon>
        <taxon>Acidilobales</taxon>
        <taxon>Acidilobaceae</taxon>
        <taxon>Acidilobus</taxon>
    </lineage>
</organism>
<dbReference type="EMBL" id="CP001742">
    <property type="protein sequence ID" value="ADL19064.1"/>
    <property type="molecule type" value="Genomic_DNA"/>
</dbReference>
<dbReference type="GO" id="GO:0019305">
    <property type="term" value="P:dTDP-rhamnose biosynthetic process"/>
    <property type="evidence" value="ECO:0007669"/>
    <property type="project" value="UniProtKB-UniRule"/>
</dbReference>
<accession>D9Q176</accession>
<evidence type="ECO:0000313" key="4">
    <source>
        <dbReference type="EMBL" id="ADL19064.1"/>
    </source>
</evidence>
<dbReference type="InterPro" id="IPR014710">
    <property type="entry name" value="RmlC-like_jellyroll"/>
</dbReference>
<dbReference type="KEGG" id="asc:ASAC_0658"/>
<dbReference type="Proteomes" id="UP000000346">
    <property type="component" value="Chromosome"/>
</dbReference>
<evidence type="ECO:0000313" key="5">
    <source>
        <dbReference type="Proteomes" id="UP000000346"/>
    </source>
</evidence>
<dbReference type="NCBIfam" id="TIGR01221">
    <property type="entry name" value="rmlC"/>
    <property type="match status" value="1"/>
</dbReference>
<feature type="site" description="Participates in a stacking interaction with the thymidine ring of dTDP-4-oxo-6-deoxyglucose" evidence="2">
    <location>
        <position position="139"/>
    </location>
</feature>
<comment type="pathway">
    <text evidence="3">Carbohydrate biosynthesis; dTDP-L-rhamnose biosynthesis.</text>
</comment>
<dbReference type="Pfam" id="PF00908">
    <property type="entry name" value="dTDP_sugar_isom"/>
    <property type="match status" value="1"/>
</dbReference>
<comment type="similarity">
    <text evidence="3">Belongs to the dTDP-4-dehydrorhamnose 3,5-epimerase family.</text>
</comment>
<dbReference type="STRING" id="666510.ASAC_0658"/>
<dbReference type="InParanoid" id="D9Q176"/>
<dbReference type="InterPro" id="IPR000888">
    <property type="entry name" value="RmlC-like"/>
</dbReference>
<evidence type="ECO:0000256" key="2">
    <source>
        <dbReference type="PIRSR" id="PIRSR600888-3"/>
    </source>
</evidence>
<keyword evidence="5" id="KW-1185">Reference proteome</keyword>
<dbReference type="GeneID" id="9498891"/>
<dbReference type="EC" id="5.1.3.13" evidence="3"/>
<dbReference type="UniPathway" id="UPA00124"/>
<keyword evidence="3 4" id="KW-0413">Isomerase</keyword>
<evidence type="ECO:0000256" key="1">
    <source>
        <dbReference type="PIRSR" id="PIRSR600888-1"/>
    </source>
</evidence>
<feature type="active site" description="Proton acceptor" evidence="1">
    <location>
        <position position="63"/>
    </location>
</feature>